<keyword evidence="2" id="KW-1185">Reference proteome</keyword>
<sequence>MNYDIQETESPRLEVEYYGADFPVDTLVKRMAEKEFIIPGFQRKYVWKEEEASRFIETLLLGLPSPSLFLAKDKFSKKYLLIDGQQRLKTLQYFFQGFFEDGTVFKLKNVVQHLEGLTYSTLPPSERRELNNAIIHCIIISESYDPQGIFYLFERLNTTGNPLKPQEIRNAIYHGSFSELLQDLSSNETWKELYGKNDIRANEQEHILRFLALHFDLENYSGNMKNFLNQFMLKNKDLDIISENEMKNIFIKTIDFLKNCIGSKVFYEKKKFQILFDSVMLLTAQELEKGLECSKFKKFYELLINDKHFWSFSQPSTTNRKNLMTRLEYVEELYRYTHL</sequence>
<proteinExistence type="predicted"/>
<organism evidence="1 2">
    <name type="scientific">Dolichospermum flos-aquae LEGE 04289</name>
    <dbReference type="NCBI Taxonomy" id="1828708"/>
    <lineage>
        <taxon>Bacteria</taxon>
        <taxon>Bacillati</taxon>
        <taxon>Cyanobacteriota</taxon>
        <taxon>Cyanophyceae</taxon>
        <taxon>Nostocales</taxon>
        <taxon>Aphanizomenonaceae</taxon>
        <taxon>Dolichospermum</taxon>
    </lineage>
</organism>
<dbReference type="Proteomes" id="UP000597867">
    <property type="component" value="Unassembled WGS sequence"/>
</dbReference>
<protein>
    <submittedName>
        <fullName evidence="1">DUF262 domain-containing protein</fullName>
    </submittedName>
</protein>
<dbReference type="EMBL" id="JADEWF010000004">
    <property type="protein sequence ID" value="MBE9217607.1"/>
    <property type="molecule type" value="Genomic_DNA"/>
</dbReference>
<evidence type="ECO:0000313" key="2">
    <source>
        <dbReference type="Proteomes" id="UP000597867"/>
    </source>
</evidence>
<gene>
    <name evidence="1" type="ORF">IQ222_02060</name>
</gene>
<evidence type="ECO:0000313" key="1">
    <source>
        <dbReference type="EMBL" id="MBE9217607.1"/>
    </source>
</evidence>
<accession>A0ACC5PYZ6</accession>
<name>A0ACC5PYZ6_DOLFA</name>
<comment type="caution">
    <text evidence="1">The sequence shown here is derived from an EMBL/GenBank/DDBJ whole genome shotgun (WGS) entry which is preliminary data.</text>
</comment>
<reference evidence="1" key="1">
    <citation type="submission" date="2020-10" db="EMBL/GenBank/DDBJ databases">
        <authorList>
            <person name="Castelo-Branco R."/>
            <person name="Eusebio N."/>
            <person name="Adriana R."/>
            <person name="Vieira A."/>
            <person name="Brugerolle De Fraissinette N."/>
            <person name="Rezende De Castro R."/>
            <person name="Schneider M.P."/>
            <person name="Vasconcelos V."/>
            <person name="Leao P.N."/>
        </authorList>
    </citation>
    <scope>NUCLEOTIDE SEQUENCE</scope>
    <source>
        <strain evidence="1">LEGE 04289</strain>
    </source>
</reference>